<dbReference type="PANTHER" id="PTHR34303">
    <property type="entry name" value="OS01G0890400 PROTEIN-RELATED"/>
    <property type="match status" value="1"/>
</dbReference>
<feature type="compositionally biased region" description="Low complexity" evidence="1">
    <location>
        <begin position="173"/>
        <end position="182"/>
    </location>
</feature>
<reference evidence="2" key="1">
    <citation type="submission" date="2019-03" db="EMBL/GenBank/DDBJ databases">
        <title>WGS assembly of Setaria viridis.</title>
        <authorList>
            <person name="Huang P."/>
            <person name="Jenkins J."/>
            <person name="Grimwood J."/>
            <person name="Barry K."/>
            <person name="Healey A."/>
            <person name="Mamidi S."/>
            <person name="Sreedasyam A."/>
            <person name="Shu S."/>
            <person name="Feldman M."/>
            <person name="Wu J."/>
            <person name="Yu Y."/>
            <person name="Chen C."/>
            <person name="Johnson J."/>
            <person name="Rokhsar D."/>
            <person name="Baxter I."/>
            <person name="Schmutz J."/>
            <person name="Brutnell T."/>
            <person name="Kellogg E."/>
        </authorList>
    </citation>
    <scope>NUCLEOTIDE SEQUENCE [LARGE SCALE GENOMIC DNA]</scope>
</reference>
<evidence type="ECO:0008006" key="4">
    <source>
        <dbReference type="Google" id="ProtNLM"/>
    </source>
</evidence>
<feature type="compositionally biased region" description="Acidic residues" evidence="1">
    <location>
        <begin position="187"/>
        <end position="197"/>
    </location>
</feature>
<feature type="region of interest" description="Disordered" evidence="1">
    <location>
        <begin position="389"/>
        <end position="441"/>
    </location>
</feature>
<organism evidence="2 3">
    <name type="scientific">Setaria viridis</name>
    <name type="common">Green bristlegrass</name>
    <name type="synonym">Setaria italica subsp. viridis</name>
    <dbReference type="NCBI Taxonomy" id="4556"/>
    <lineage>
        <taxon>Eukaryota</taxon>
        <taxon>Viridiplantae</taxon>
        <taxon>Streptophyta</taxon>
        <taxon>Embryophyta</taxon>
        <taxon>Tracheophyta</taxon>
        <taxon>Spermatophyta</taxon>
        <taxon>Magnoliopsida</taxon>
        <taxon>Liliopsida</taxon>
        <taxon>Poales</taxon>
        <taxon>Poaceae</taxon>
        <taxon>PACMAD clade</taxon>
        <taxon>Panicoideae</taxon>
        <taxon>Panicodae</taxon>
        <taxon>Paniceae</taxon>
        <taxon>Cenchrinae</taxon>
        <taxon>Setaria</taxon>
    </lineage>
</organism>
<dbReference type="Gramene" id="TKV94400">
    <property type="protein sequence ID" value="TKV94400"/>
    <property type="gene ID" value="SEVIR_9G292300v2"/>
</dbReference>
<dbReference type="EMBL" id="CM016560">
    <property type="protein sequence ID" value="TKV94400.1"/>
    <property type="molecule type" value="Genomic_DNA"/>
</dbReference>
<gene>
    <name evidence="2" type="ORF">SEVIR_9G292300v2</name>
</gene>
<proteinExistence type="predicted"/>
<keyword evidence="3" id="KW-1185">Reference proteome</keyword>
<feature type="compositionally biased region" description="Pro residues" evidence="1">
    <location>
        <begin position="35"/>
        <end position="52"/>
    </location>
</feature>
<sequence>MAFPREQTPHPRRRPTIPLPASCVPINAVPFLPRSSPPPSATPTPPPTPLNLPPFTTAFDPLRMLASTSRAPAVAERVAEPRPPASEEGPFYLGDLFREPLDKGKRVASGDPSSPQLRASRAIPQARDIRVVGAASPRRASGANTPAPGRSPPPTPPAGHTAPMALVSPRRGASSTSASMSAGEADSPLEEESVDSDAFDDGPDYLEVWVNEGDWEHASRFAFVYVAPPSCCRGPLPPDPRCAPPPHLRFQLLPSPRGVALLHFGSPAAREMAMDVQPVHLNGATVTLERAEETDDRFVREPEWLAHVAIWNLPPEHWSVEQVRDILRCVGTLIEVDPFCSPGFDRSCMRVHPRLPSRLGVHTPSSRGVVLRLGSLAFWPREQQLDEAGDWNPFFGPTPPPPPPPHNNGLPPTLPPTNPAPPPPPAAHPPEQQHPAPLHPASFTGASILCHGFINPFPLPPLPTFPILIQLPPSDASGDLGGYGARPVLLLTWRPAVPEPCPPSTPPNTPLPARSPPTPPPATSDAPPHCPSRPPPRKRHSARLAAKEDGKFVDATSKAAQLKALRDSLALCSSAVQAHVAKKKLLMKRKKPISGADLVKLADAVGLGQETAKALDRVLAIRKATAAQLNQVLDAPNA</sequence>
<feature type="compositionally biased region" description="Pro residues" evidence="1">
    <location>
        <begin position="500"/>
        <end position="534"/>
    </location>
</feature>
<feature type="compositionally biased region" description="Low complexity" evidence="1">
    <location>
        <begin position="429"/>
        <end position="440"/>
    </location>
</feature>
<evidence type="ECO:0000313" key="3">
    <source>
        <dbReference type="Proteomes" id="UP000298652"/>
    </source>
</evidence>
<dbReference type="PANTHER" id="PTHR34303:SF3">
    <property type="entry name" value="CCHC-TYPE DOMAIN-CONTAINING PROTEIN"/>
    <property type="match status" value="1"/>
</dbReference>
<feature type="region of interest" description="Disordered" evidence="1">
    <location>
        <begin position="1"/>
        <end position="197"/>
    </location>
</feature>
<dbReference type="OMA" id="NDAVHKH"/>
<evidence type="ECO:0000313" key="2">
    <source>
        <dbReference type="EMBL" id="TKV94400.1"/>
    </source>
</evidence>
<accession>A0A4U6SZ89</accession>
<dbReference type="Proteomes" id="UP000298652">
    <property type="component" value="Chromosome 9"/>
</dbReference>
<evidence type="ECO:0000256" key="1">
    <source>
        <dbReference type="SAM" id="MobiDB-lite"/>
    </source>
</evidence>
<dbReference type="AlphaFoldDB" id="A0A4U6SZ89"/>
<feature type="compositionally biased region" description="Basic and acidic residues" evidence="1">
    <location>
        <begin position="96"/>
        <end position="105"/>
    </location>
</feature>
<protein>
    <recommendedName>
        <fullName evidence="4">DUF4283 domain-containing protein</fullName>
    </recommendedName>
</protein>
<name>A0A4U6SZ89_SETVI</name>
<feature type="region of interest" description="Disordered" evidence="1">
    <location>
        <begin position="500"/>
        <end position="541"/>
    </location>
</feature>
<feature type="compositionally biased region" description="Pro residues" evidence="1">
    <location>
        <begin position="396"/>
        <end position="428"/>
    </location>
</feature>